<keyword evidence="5" id="KW-0819">tRNA processing</keyword>
<evidence type="ECO:0000256" key="8">
    <source>
        <dbReference type="ARBA" id="ARBA00023002"/>
    </source>
</evidence>
<comment type="cofactor">
    <cofactor evidence="1">
        <name>FMN</name>
        <dbReference type="ChEBI" id="CHEBI:58210"/>
    </cofactor>
</comment>
<dbReference type="KEGG" id="ccp:CHC_T00004349001"/>
<protein>
    <recommendedName>
        <fullName evidence="9">DUS-like FMN-binding domain-containing protein</fullName>
    </recommendedName>
</protein>
<dbReference type="PROSITE" id="PS01136">
    <property type="entry name" value="UPF0034"/>
    <property type="match status" value="1"/>
</dbReference>
<keyword evidence="11" id="KW-1185">Reference proteome</keyword>
<evidence type="ECO:0000313" key="11">
    <source>
        <dbReference type="Proteomes" id="UP000012073"/>
    </source>
</evidence>
<dbReference type="NCBIfam" id="NF008774">
    <property type="entry name" value="PRK11815.1"/>
    <property type="match status" value="1"/>
</dbReference>
<dbReference type="GO" id="GO:0017150">
    <property type="term" value="F:tRNA dihydrouridine synthase activity"/>
    <property type="evidence" value="ECO:0007669"/>
    <property type="project" value="InterPro"/>
</dbReference>
<keyword evidence="2" id="KW-0820">tRNA-binding</keyword>
<dbReference type="EMBL" id="HG001755">
    <property type="protein sequence ID" value="CDF35975.1"/>
    <property type="molecule type" value="Genomic_DNA"/>
</dbReference>
<evidence type="ECO:0000256" key="5">
    <source>
        <dbReference type="ARBA" id="ARBA00022694"/>
    </source>
</evidence>
<dbReference type="PANTHER" id="PTHR42907:SF1">
    <property type="entry name" value="FMN-LINKED OXIDOREDUCTASES SUPERFAMILY PROTEIN"/>
    <property type="match status" value="1"/>
</dbReference>
<evidence type="ECO:0000313" key="10">
    <source>
        <dbReference type="EMBL" id="CDF35975.1"/>
    </source>
</evidence>
<evidence type="ECO:0000256" key="6">
    <source>
        <dbReference type="ARBA" id="ARBA00022857"/>
    </source>
</evidence>
<dbReference type="Gramene" id="CDF35975">
    <property type="protein sequence ID" value="CDF35975"/>
    <property type="gene ID" value="CHC_T00004349001"/>
</dbReference>
<proteinExistence type="predicted"/>
<evidence type="ECO:0000259" key="9">
    <source>
        <dbReference type="Pfam" id="PF01207"/>
    </source>
</evidence>
<dbReference type="GO" id="GO:0050660">
    <property type="term" value="F:flavin adenine dinucleotide binding"/>
    <property type="evidence" value="ECO:0007669"/>
    <property type="project" value="InterPro"/>
</dbReference>
<dbReference type="GO" id="GO:0000049">
    <property type="term" value="F:tRNA binding"/>
    <property type="evidence" value="ECO:0007669"/>
    <property type="project" value="UniProtKB-KW"/>
</dbReference>
<dbReference type="Pfam" id="PF01207">
    <property type="entry name" value="Dus"/>
    <property type="match status" value="1"/>
</dbReference>
<accession>R7QF05</accession>
<dbReference type="InterPro" id="IPR035587">
    <property type="entry name" value="DUS-like_FMN-bd"/>
</dbReference>
<organism evidence="10 11">
    <name type="scientific">Chondrus crispus</name>
    <name type="common">Carrageen Irish moss</name>
    <name type="synonym">Polymorpha crispa</name>
    <dbReference type="NCBI Taxonomy" id="2769"/>
    <lineage>
        <taxon>Eukaryota</taxon>
        <taxon>Rhodophyta</taxon>
        <taxon>Florideophyceae</taxon>
        <taxon>Rhodymeniophycidae</taxon>
        <taxon>Gigartinales</taxon>
        <taxon>Gigartinaceae</taxon>
        <taxon>Chondrus</taxon>
    </lineage>
</organism>
<evidence type="ECO:0000256" key="7">
    <source>
        <dbReference type="ARBA" id="ARBA00022884"/>
    </source>
</evidence>
<evidence type="ECO:0000256" key="2">
    <source>
        <dbReference type="ARBA" id="ARBA00022555"/>
    </source>
</evidence>
<keyword evidence="4" id="KW-0288">FMN</keyword>
<dbReference type="OrthoDB" id="10262250at2759"/>
<keyword evidence="8" id="KW-0560">Oxidoreductase</keyword>
<feature type="domain" description="DUS-like FMN-binding" evidence="9">
    <location>
        <begin position="120"/>
        <end position="433"/>
    </location>
</feature>
<dbReference type="InterPro" id="IPR004653">
    <property type="entry name" value="DusA"/>
</dbReference>
<name>R7QF05_CHOCR</name>
<keyword evidence="7" id="KW-0694">RNA-binding</keyword>
<reference evidence="11" key="1">
    <citation type="journal article" date="2013" name="Proc. Natl. Acad. Sci. U.S.A.">
        <title>Genome structure and metabolic features in the red seaweed Chondrus crispus shed light on evolution of the Archaeplastida.</title>
        <authorList>
            <person name="Collen J."/>
            <person name="Porcel B."/>
            <person name="Carre W."/>
            <person name="Ball S.G."/>
            <person name="Chaparro C."/>
            <person name="Tonon T."/>
            <person name="Barbeyron T."/>
            <person name="Michel G."/>
            <person name="Noel B."/>
            <person name="Valentin K."/>
            <person name="Elias M."/>
            <person name="Artiguenave F."/>
            <person name="Arun A."/>
            <person name="Aury J.M."/>
            <person name="Barbosa-Neto J.F."/>
            <person name="Bothwell J.H."/>
            <person name="Bouget F.Y."/>
            <person name="Brillet L."/>
            <person name="Cabello-Hurtado F."/>
            <person name="Capella-Gutierrez S."/>
            <person name="Charrier B."/>
            <person name="Cladiere L."/>
            <person name="Cock J.M."/>
            <person name="Coelho S.M."/>
            <person name="Colleoni C."/>
            <person name="Czjzek M."/>
            <person name="Da Silva C."/>
            <person name="Delage L."/>
            <person name="Denoeud F."/>
            <person name="Deschamps P."/>
            <person name="Dittami S.M."/>
            <person name="Gabaldon T."/>
            <person name="Gachon C.M."/>
            <person name="Groisillier A."/>
            <person name="Herve C."/>
            <person name="Jabbari K."/>
            <person name="Katinka M."/>
            <person name="Kloareg B."/>
            <person name="Kowalczyk N."/>
            <person name="Labadie K."/>
            <person name="Leblanc C."/>
            <person name="Lopez P.J."/>
            <person name="McLachlan D.H."/>
            <person name="Meslet-Cladiere L."/>
            <person name="Moustafa A."/>
            <person name="Nehr Z."/>
            <person name="Nyvall Collen P."/>
            <person name="Panaud O."/>
            <person name="Partensky F."/>
            <person name="Poulain J."/>
            <person name="Rensing S.A."/>
            <person name="Rousvoal S."/>
            <person name="Samson G."/>
            <person name="Symeonidi A."/>
            <person name="Weissenbach J."/>
            <person name="Zambounis A."/>
            <person name="Wincker P."/>
            <person name="Boyen C."/>
        </authorList>
    </citation>
    <scope>NUCLEOTIDE SEQUENCE [LARGE SCALE GENOMIC DNA]</scope>
    <source>
        <strain evidence="11">cv. Stackhouse</strain>
    </source>
</reference>
<dbReference type="OMA" id="YATHEMA"/>
<dbReference type="Proteomes" id="UP000012073">
    <property type="component" value="Unassembled WGS sequence"/>
</dbReference>
<dbReference type="GeneID" id="17323511"/>
<sequence length="489" mass="54120">MNSAQMNCLHITRLTTVRYLRRTGFIPSSSHLPFSLLDCTVWRPFSVGTTRGFVEHNSCLRVMRDAHPTSARHPVAYIHPFNVKSSFSVLARQNQLSPALAVRARQIAMTGLCHSPRYSVAPMMEVTDRHFRTLSRLISRDAVLYTEMVVDRTLIYNEQLREYALRIPPLPNSSSSQHPVVLQLGGSVPDELEAAARIAAKYGYSEVNLNCGCPSPKVAGKGCFGAALMRAPEVVAEATKKMAAVLPETTPVTVKCRIGVDDLDSYDFLRNFVEIVHQRGGVKHFIIHARKAILGGLSPAQNRSVPPLKYGYVHRLLQDFPDVTFTINGGFKTLSAVQEQLDVGVHGVMVGREVMDKPWHALCDVDRLFFGRNCTPDDGTILTRRGVLRDYTAYAENEIERTGCSIRAVVKPLLQLFHGEPNGKIYRRAIDECLRDPALSVGDIINRASSVLSDDVLDAPPPSAVAHLDKSVADDVQVCAAFEHRQEGL</sequence>
<dbReference type="CDD" id="cd02801">
    <property type="entry name" value="DUS_like_FMN"/>
    <property type="match status" value="1"/>
</dbReference>
<dbReference type="Gene3D" id="1.20.120.1460">
    <property type="match status" value="1"/>
</dbReference>
<dbReference type="InterPro" id="IPR013785">
    <property type="entry name" value="Aldolase_TIM"/>
</dbReference>
<dbReference type="STRING" id="2769.R7QF05"/>
<dbReference type="Gene3D" id="3.20.20.70">
    <property type="entry name" value="Aldolase class I"/>
    <property type="match status" value="1"/>
</dbReference>
<dbReference type="AlphaFoldDB" id="R7QF05"/>
<dbReference type="SUPFAM" id="SSF51395">
    <property type="entry name" value="FMN-linked oxidoreductases"/>
    <property type="match status" value="1"/>
</dbReference>
<keyword evidence="6" id="KW-0521">NADP</keyword>
<dbReference type="PhylomeDB" id="R7QF05"/>
<dbReference type="PANTHER" id="PTHR42907">
    <property type="entry name" value="FMN-LINKED OXIDOREDUCTASES SUPERFAMILY PROTEIN"/>
    <property type="match status" value="1"/>
</dbReference>
<evidence type="ECO:0000256" key="4">
    <source>
        <dbReference type="ARBA" id="ARBA00022643"/>
    </source>
</evidence>
<evidence type="ECO:0000256" key="1">
    <source>
        <dbReference type="ARBA" id="ARBA00001917"/>
    </source>
</evidence>
<keyword evidence="3" id="KW-0285">Flavoprotein</keyword>
<dbReference type="RefSeq" id="XP_005715794.1">
    <property type="nucleotide sequence ID" value="XM_005715737.1"/>
</dbReference>
<gene>
    <name evidence="10" type="ORF">CHC_T00004349001</name>
</gene>
<evidence type="ECO:0000256" key="3">
    <source>
        <dbReference type="ARBA" id="ARBA00022630"/>
    </source>
</evidence>
<dbReference type="InterPro" id="IPR018517">
    <property type="entry name" value="tRNA_hU_synthase_CS"/>
</dbReference>